<protein>
    <submittedName>
        <fullName evidence="2">Uncharacterized protein</fullName>
    </submittedName>
</protein>
<feature type="region of interest" description="Disordered" evidence="1">
    <location>
        <begin position="127"/>
        <end position="187"/>
    </location>
</feature>
<dbReference type="EMBL" id="JXTB01000560">
    <property type="protein sequence ID" value="PON36655.1"/>
    <property type="molecule type" value="Genomic_DNA"/>
</dbReference>
<feature type="compositionally biased region" description="Basic and acidic residues" evidence="1">
    <location>
        <begin position="127"/>
        <end position="164"/>
    </location>
</feature>
<reference evidence="3" key="1">
    <citation type="submission" date="2016-06" db="EMBL/GenBank/DDBJ databases">
        <title>Parallel loss of symbiosis genes in relatives of nitrogen-fixing non-legume Parasponia.</title>
        <authorList>
            <person name="Van Velzen R."/>
            <person name="Holmer R."/>
            <person name="Bu F."/>
            <person name="Rutten L."/>
            <person name="Van Zeijl A."/>
            <person name="Liu W."/>
            <person name="Santuari L."/>
            <person name="Cao Q."/>
            <person name="Sharma T."/>
            <person name="Shen D."/>
            <person name="Roswanjaya Y."/>
            <person name="Wardhani T."/>
            <person name="Kalhor M.S."/>
            <person name="Jansen J."/>
            <person name="Van den Hoogen J."/>
            <person name="Gungor B."/>
            <person name="Hartog M."/>
            <person name="Hontelez J."/>
            <person name="Verver J."/>
            <person name="Yang W.-C."/>
            <person name="Schijlen E."/>
            <person name="Repin R."/>
            <person name="Schilthuizen M."/>
            <person name="Schranz E."/>
            <person name="Heidstra R."/>
            <person name="Miyata K."/>
            <person name="Fedorova E."/>
            <person name="Kohlen W."/>
            <person name="Bisseling T."/>
            <person name="Smit S."/>
            <person name="Geurts R."/>
        </authorList>
    </citation>
    <scope>NUCLEOTIDE SEQUENCE [LARGE SCALE GENOMIC DNA]</scope>
    <source>
        <strain evidence="3">cv. WU1-14</strain>
    </source>
</reference>
<sequence>MKKDFDAKFDAFLTTLTKCQEKLGIDAVSSPAGLANEAQVHVPCSDNERIIKDVDNDNVSTNILMDIDIPLEEENKEATPLVDEVDNNSKVNDGDKDDFLDVDIITDDVITLDFIPDDDLIEVEMVTKKGENTEESKEEEKEDKKDDNDDKDEKYGKNDKDDPNKGASKAVDKFATNGKEDETDGNNNIADKMLTILLRKAMMIRVADNSSKDGNKEDIDICDSIIEKTPIRPKRETKTDAQLMLLFINKFGSSADSARIGSSSALV</sequence>
<dbReference type="AlphaFoldDB" id="A0A2P5AJC8"/>
<name>A0A2P5AJC8_PARAD</name>
<evidence type="ECO:0000313" key="3">
    <source>
        <dbReference type="Proteomes" id="UP000237105"/>
    </source>
</evidence>
<gene>
    <name evidence="2" type="ORF">PanWU01x14_326610</name>
</gene>
<evidence type="ECO:0000313" key="2">
    <source>
        <dbReference type="EMBL" id="PON36655.1"/>
    </source>
</evidence>
<evidence type="ECO:0000256" key="1">
    <source>
        <dbReference type="SAM" id="MobiDB-lite"/>
    </source>
</evidence>
<keyword evidence="3" id="KW-1185">Reference proteome</keyword>
<organism evidence="2 3">
    <name type="scientific">Parasponia andersonii</name>
    <name type="common">Sponia andersonii</name>
    <dbReference type="NCBI Taxonomy" id="3476"/>
    <lineage>
        <taxon>Eukaryota</taxon>
        <taxon>Viridiplantae</taxon>
        <taxon>Streptophyta</taxon>
        <taxon>Embryophyta</taxon>
        <taxon>Tracheophyta</taxon>
        <taxon>Spermatophyta</taxon>
        <taxon>Magnoliopsida</taxon>
        <taxon>eudicotyledons</taxon>
        <taxon>Gunneridae</taxon>
        <taxon>Pentapetalae</taxon>
        <taxon>rosids</taxon>
        <taxon>fabids</taxon>
        <taxon>Rosales</taxon>
        <taxon>Cannabaceae</taxon>
        <taxon>Parasponia</taxon>
    </lineage>
</organism>
<proteinExistence type="predicted"/>
<dbReference type="Proteomes" id="UP000237105">
    <property type="component" value="Unassembled WGS sequence"/>
</dbReference>
<comment type="caution">
    <text evidence="2">The sequence shown here is derived from an EMBL/GenBank/DDBJ whole genome shotgun (WGS) entry which is preliminary data.</text>
</comment>
<accession>A0A2P5AJC8</accession>